<sequence length="111" mass="11512">MSFNDERGSSTAEFAVLLPAVAVMLSLVLGFGVLGIQQIQVQQAAGAMARELARGEDSATARASGVKLAGNEARFWQSTASGYAQVHVSKSVRLPIVGSIQVHGQASVAVE</sequence>
<dbReference type="EMBL" id="PNQX01000001">
    <property type="protein sequence ID" value="PMQ20210.1"/>
    <property type="molecule type" value="Genomic_DNA"/>
</dbReference>
<proteinExistence type="predicted"/>
<comment type="caution">
    <text evidence="3">The sequence shown here is derived from an EMBL/GenBank/DDBJ whole genome shotgun (WGS) entry which is preliminary data.</text>
</comment>
<dbReference type="EMBL" id="SPDS01000001">
    <property type="protein sequence ID" value="TFH56448.1"/>
    <property type="molecule type" value="Genomic_DNA"/>
</dbReference>
<dbReference type="Proteomes" id="UP000297638">
    <property type="component" value="Unassembled WGS sequence"/>
</dbReference>
<protein>
    <recommendedName>
        <fullName evidence="2">TadE-like domain-containing protein</fullName>
    </recommendedName>
</protein>
<evidence type="ECO:0000313" key="6">
    <source>
        <dbReference type="Proteomes" id="UP000297638"/>
    </source>
</evidence>
<reference evidence="4 6" key="2">
    <citation type="submission" date="2019-03" db="EMBL/GenBank/DDBJ databases">
        <title>Glutamicibacter sp. LJH19 genome.</title>
        <authorList>
            <person name="Sinai Borker S."/>
            <person name="Kumar R."/>
        </authorList>
    </citation>
    <scope>NUCLEOTIDE SEQUENCE [LARGE SCALE GENOMIC DNA]</scope>
    <source>
        <strain evidence="4 6">LJH19</strain>
    </source>
</reference>
<dbReference type="NCBIfam" id="NF041390">
    <property type="entry name" value="TadE_Rv3655c"/>
    <property type="match status" value="1"/>
</dbReference>
<reference evidence="3 5" key="1">
    <citation type="journal article" date="2017" name="Elife">
        <title>Extensive horizontal gene transfer in cheese-associated bacteria.</title>
        <authorList>
            <person name="Bonham K.S."/>
            <person name="Wolfe B.E."/>
            <person name="Dutton R.J."/>
        </authorList>
    </citation>
    <scope>NUCLEOTIDE SEQUENCE [LARGE SCALE GENOMIC DNA]</scope>
    <source>
        <strain evidence="3 5">JB182</strain>
    </source>
</reference>
<keyword evidence="1" id="KW-1133">Transmembrane helix</keyword>
<dbReference type="InterPro" id="IPR049790">
    <property type="entry name" value="Rv3655c/TadE"/>
</dbReference>
<dbReference type="Pfam" id="PF07811">
    <property type="entry name" value="TadE"/>
    <property type="match status" value="1"/>
</dbReference>
<keyword evidence="1" id="KW-0812">Transmembrane</keyword>
<evidence type="ECO:0000259" key="2">
    <source>
        <dbReference type="Pfam" id="PF07811"/>
    </source>
</evidence>
<dbReference type="AlphaFoldDB" id="A0A2N7S246"/>
<gene>
    <name evidence="3" type="ORF">CIK84_00880</name>
    <name evidence="4" type="ORF">EXY26_05255</name>
</gene>
<feature type="domain" description="TadE-like" evidence="2">
    <location>
        <begin position="8"/>
        <end position="50"/>
    </location>
</feature>
<name>A0A2N7S246_9MICC</name>
<keyword evidence="1" id="KW-0472">Membrane</keyword>
<evidence type="ECO:0000313" key="3">
    <source>
        <dbReference type="EMBL" id="PMQ20210.1"/>
    </source>
</evidence>
<evidence type="ECO:0000256" key="1">
    <source>
        <dbReference type="SAM" id="Phobius"/>
    </source>
</evidence>
<accession>A0A2N7S246</accession>
<dbReference type="OMA" id="NTAVVER"/>
<dbReference type="GeneID" id="303186075"/>
<feature type="transmembrane region" description="Helical" evidence="1">
    <location>
        <begin position="14"/>
        <end position="36"/>
    </location>
</feature>
<dbReference type="Proteomes" id="UP000235739">
    <property type="component" value="Unassembled WGS sequence"/>
</dbReference>
<dbReference type="RefSeq" id="WP_013349821.1">
    <property type="nucleotide sequence ID" value="NZ_JABUYH010000002.1"/>
</dbReference>
<evidence type="ECO:0000313" key="5">
    <source>
        <dbReference type="Proteomes" id="UP000235739"/>
    </source>
</evidence>
<dbReference type="InterPro" id="IPR012495">
    <property type="entry name" value="TadE-like_dom"/>
</dbReference>
<organism evidence="3 5">
    <name type="scientific">Glutamicibacter arilaitensis</name>
    <dbReference type="NCBI Taxonomy" id="256701"/>
    <lineage>
        <taxon>Bacteria</taxon>
        <taxon>Bacillati</taxon>
        <taxon>Actinomycetota</taxon>
        <taxon>Actinomycetes</taxon>
        <taxon>Micrococcales</taxon>
        <taxon>Micrococcaceae</taxon>
        <taxon>Glutamicibacter</taxon>
    </lineage>
</organism>
<evidence type="ECO:0000313" key="4">
    <source>
        <dbReference type="EMBL" id="TFH56448.1"/>
    </source>
</evidence>